<evidence type="ECO:0000256" key="1">
    <source>
        <dbReference type="ARBA" id="ARBA00005771"/>
    </source>
</evidence>
<dbReference type="Proteomes" id="UP000507222">
    <property type="component" value="Unassembled WGS sequence"/>
</dbReference>
<proteinExistence type="inferred from homology"/>
<evidence type="ECO:0000313" key="5">
    <source>
        <dbReference type="EMBL" id="CAB4271719.1"/>
    </source>
</evidence>
<gene>
    <name evidence="5" type="ORF">CURHAP_LOCUS18138</name>
</gene>
<protein>
    <recommendedName>
        <fullName evidence="3">Sulfotransferase</fullName>
        <ecNumber evidence="3">2.8.2.-</ecNumber>
    </recommendedName>
</protein>
<comment type="similarity">
    <text evidence="1 3">Belongs to the sulfotransferase 1 family.</text>
</comment>
<sequence length="113" mass="12838">MYYFPCSGVSGKRQPIPDQVVFMKYEDMKMDTMQHVKRLAEFMGHPFSLEEERQGVVQEIINLCSFQNLSNLEVNKSGAYHVHIASQTGQTPLLVNNSAFFRRGGVGDSKNHI</sequence>
<dbReference type="InterPro" id="IPR027417">
    <property type="entry name" value="P-loop_NTPase"/>
</dbReference>
<evidence type="ECO:0000313" key="6">
    <source>
        <dbReference type="Proteomes" id="UP000507222"/>
    </source>
</evidence>
<feature type="domain" description="Sulfotransferase" evidence="4">
    <location>
        <begin position="17"/>
        <end position="113"/>
    </location>
</feature>
<accession>A0A6J5U6F7</accession>
<keyword evidence="2 3" id="KW-0808">Transferase</keyword>
<organism evidence="5 6">
    <name type="scientific">Prunus armeniaca</name>
    <name type="common">Apricot</name>
    <name type="synonym">Armeniaca vulgaris</name>
    <dbReference type="NCBI Taxonomy" id="36596"/>
    <lineage>
        <taxon>Eukaryota</taxon>
        <taxon>Viridiplantae</taxon>
        <taxon>Streptophyta</taxon>
        <taxon>Embryophyta</taxon>
        <taxon>Tracheophyta</taxon>
        <taxon>Spermatophyta</taxon>
        <taxon>Magnoliopsida</taxon>
        <taxon>eudicotyledons</taxon>
        <taxon>Gunneridae</taxon>
        <taxon>Pentapetalae</taxon>
        <taxon>rosids</taxon>
        <taxon>fabids</taxon>
        <taxon>Rosales</taxon>
        <taxon>Rosaceae</taxon>
        <taxon>Amygdaloideae</taxon>
        <taxon>Amygdaleae</taxon>
        <taxon>Prunus</taxon>
    </lineage>
</organism>
<evidence type="ECO:0000256" key="2">
    <source>
        <dbReference type="ARBA" id="ARBA00022679"/>
    </source>
</evidence>
<reference evidence="5 6" key="1">
    <citation type="submission" date="2020-05" db="EMBL/GenBank/DDBJ databases">
        <authorList>
            <person name="Campoy J."/>
            <person name="Schneeberger K."/>
            <person name="Spophaly S."/>
        </authorList>
    </citation>
    <scope>NUCLEOTIDE SEQUENCE [LARGE SCALE GENOMIC DNA]</scope>
    <source>
        <strain evidence="5">PruArmRojPasFocal</strain>
    </source>
</reference>
<dbReference type="AlphaFoldDB" id="A0A6J5U6F7"/>
<dbReference type="InterPro" id="IPR000863">
    <property type="entry name" value="Sulfotransferase_dom"/>
</dbReference>
<dbReference type="PANTHER" id="PTHR11783">
    <property type="entry name" value="SULFOTRANSFERASE SULT"/>
    <property type="match status" value="1"/>
</dbReference>
<dbReference type="Gene3D" id="3.40.50.300">
    <property type="entry name" value="P-loop containing nucleotide triphosphate hydrolases"/>
    <property type="match status" value="1"/>
</dbReference>
<dbReference type="GO" id="GO:0008146">
    <property type="term" value="F:sulfotransferase activity"/>
    <property type="evidence" value="ECO:0007669"/>
    <property type="project" value="InterPro"/>
</dbReference>
<evidence type="ECO:0000259" key="4">
    <source>
        <dbReference type="Pfam" id="PF00685"/>
    </source>
</evidence>
<dbReference type="Pfam" id="PF00685">
    <property type="entry name" value="Sulfotransfer_1"/>
    <property type="match status" value="1"/>
</dbReference>
<evidence type="ECO:0000256" key="3">
    <source>
        <dbReference type="RuleBase" id="RU361155"/>
    </source>
</evidence>
<name>A0A6J5U6F7_PRUAR</name>
<dbReference type="SUPFAM" id="SSF52540">
    <property type="entry name" value="P-loop containing nucleoside triphosphate hydrolases"/>
    <property type="match status" value="1"/>
</dbReference>
<dbReference type="EC" id="2.8.2.-" evidence="3"/>
<dbReference type="EMBL" id="CAEKDK010000002">
    <property type="protein sequence ID" value="CAB4271719.1"/>
    <property type="molecule type" value="Genomic_DNA"/>
</dbReference>